<evidence type="ECO:0000256" key="7">
    <source>
        <dbReference type="ARBA" id="ARBA00023315"/>
    </source>
</evidence>
<proteinExistence type="inferred from homology"/>
<feature type="transmembrane region" description="Helical" evidence="8">
    <location>
        <begin position="12"/>
        <end position="36"/>
    </location>
</feature>
<feature type="transmembrane region" description="Helical" evidence="8">
    <location>
        <begin position="194"/>
        <end position="222"/>
    </location>
</feature>
<accession>A0A654ZMS3</accession>
<dbReference type="InterPro" id="IPR003010">
    <property type="entry name" value="C-N_Hydrolase"/>
</dbReference>
<dbReference type="GO" id="GO:0042158">
    <property type="term" value="P:lipoprotein biosynthetic process"/>
    <property type="evidence" value="ECO:0007669"/>
    <property type="project" value="UniProtKB-UniRule"/>
</dbReference>
<evidence type="ECO:0000259" key="9">
    <source>
        <dbReference type="PROSITE" id="PS50263"/>
    </source>
</evidence>
<keyword evidence="3 8" id="KW-0808">Transferase</keyword>
<keyword evidence="2 8" id="KW-1003">Cell membrane</keyword>
<keyword evidence="7 8" id="KW-0012">Acyltransferase</keyword>
<dbReference type="EC" id="2.3.1.269" evidence="8"/>
<keyword evidence="10" id="KW-0449">Lipoprotein</keyword>
<evidence type="ECO:0000256" key="6">
    <source>
        <dbReference type="ARBA" id="ARBA00023136"/>
    </source>
</evidence>
<dbReference type="InterPro" id="IPR045378">
    <property type="entry name" value="LNT_N"/>
</dbReference>
<evidence type="ECO:0000313" key="11">
    <source>
        <dbReference type="Proteomes" id="UP000049023"/>
    </source>
</evidence>
<dbReference type="Pfam" id="PF00795">
    <property type="entry name" value="CN_hydrolase"/>
    <property type="match status" value="1"/>
</dbReference>
<sequence>MATRSLAVQITPFLAGTAGLSLLFSSTQANVAGMLIGMALRAGARRQPVIGCAAALVFGGLPALAFPAPSWWWLAWFGLVPLLLVVRAAPTSWEGALRAWTGMGGFVLATQYWLVTSAGPMLVLLAAGLGVLWLPAGWLAHRLLSVPVTTCRVGAALVVVPSAWVAAEAVRSWQSLGGPWALLGASQWSQPVTLASASLGGVWLTSFLLVATNTAIASVLVCRATGGRLVALGCVIGCAGLGPASYLLGSVPVGGPTVRVALVQAGDIADAAARLAAGEEFTAAVADQRPDLVVWGESSVGQDLTRHPDVLARLAELSQRVGADLLVNVDAPAPDGGIYKSAVLVGAHEAVGSYRKTRLVPFGEYVPLRPLFGWITRYSKAAAKDRQRGAGPVVLAVNSLHIAPLISYEMTFSDLTRHAARLGAALLVYQSSTSTFQGSWAQPQLAAQPAVRAVEAGIPAVHASLSGDSSAFDTRGRRLAWCSAEFNGAIVVNVPLASNVTLYLRLGDWVPVTAFVVMGAGFAVFLRRSLARVSDCADK</sequence>
<gene>
    <name evidence="10" type="primary">lnt_1</name>
    <name evidence="8" type="synonym">lnt</name>
    <name evidence="10" type="ORF">ERS027661_00441</name>
</gene>
<feature type="transmembrane region" description="Helical" evidence="8">
    <location>
        <begin position="509"/>
        <end position="526"/>
    </location>
</feature>
<evidence type="ECO:0000256" key="5">
    <source>
        <dbReference type="ARBA" id="ARBA00022989"/>
    </source>
</evidence>
<dbReference type="GO" id="GO:0005886">
    <property type="term" value="C:plasma membrane"/>
    <property type="evidence" value="ECO:0007669"/>
    <property type="project" value="UniProtKB-SubCell"/>
</dbReference>
<reference evidence="10 11" key="1">
    <citation type="submission" date="2015-03" db="EMBL/GenBank/DDBJ databases">
        <authorList>
            <consortium name="Pathogen Informatics"/>
        </authorList>
    </citation>
    <scope>NUCLEOTIDE SEQUENCE [LARGE SCALE GENOMIC DNA]</scope>
    <source>
        <strain evidence="10 11">Bir 187</strain>
    </source>
</reference>
<comment type="similarity">
    <text evidence="8">Belongs to the CN hydrolase family. Apolipoprotein N-acyltransferase subfamily.</text>
</comment>
<dbReference type="CDD" id="cd07571">
    <property type="entry name" value="ALP_N-acyl_transferase"/>
    <property type="match status" value="1"/>
</dbReference>
<keyword evidence="4 8" id="KW-0812">Transmembrane</keyword>
<dbReference type="Proteomes" id="UP000049023">
    <property type="component" value="Unassembled WGS sequence"/>
</dbReference>
<dbReference type="HAMAP" id="MF_01148">
    <property type="entry name" value="Lnt"/>
    <property type="match status" value="1"/>
</dbReference>
<evidence type="ECO:0000256" key="1">
    <source>
        <dbReference type="ARBA" id="ARBA00004651"/>
    </source>
</evidence>
<dbReference type="PANTHER" id="PTHR38686:SF1">
    <property type="entry name" value="APOLIPOPROTEIN N-ACYLTRANSFERASE"/>
    <property type="match status" value="1"/>
</dbReference>
<dbReference type="EMBL" id="CNFU01000051">
    <property type="protein sequence ID" value="CKR00952.1"/>
    <property type="molecule type" value="Genomic_DNA"/>
</dbReference>
<dbReference type="NCBIfam" id="TIGR00546">
    <property type="entry name" value="lnt"/>
    <property type="match status" value="1"/>
</dbReference>
<comment type="function">
    <text evidence="8">Catalyzes the phospholipid dependent N-acylation of the N-terminal cysteine of apolipoprotein, the last step in lipoprotein maturation.</text>
</comment>
<dbReference type="Pfam" id="PF20154">
    <property type="entry name" value="LNT_N"/>
    <property type="match status" value="1"/>
</dbReference>
<dbReference type="UniPathway" id="UPA00666"/>
<feature type="transmembrane region" description="Helical" evidence="8">
    <location>
        <begin position="229"/>
        <end position="249"/>
    </location>
</feature>
<dbReference type="GO" id="GO:0016410">
    <property type="term" value="F:N-acyltransferase activity"/>
    <property type="evidence" value="ECO:0007669"/>
    <property type="project" value="UniProtKB-UniRule"/>
</dbReference>
<comment type="catalytic activity">
    <reaction evidence="8">
        <text>N-terminal S-1,2-diacyl-sn-glyceryl-L-cysteinyl-[lipoprotein] + a glycerophospholipid = N-acyl-S-1,2-diacyl-sn-glyceryl-L-cysteinyl-[lipoprotein] + a 2-acyl-sn-glycero-3-phospholipid + H(+)</text>
        <dbReference type="Rhea" id="RHEA:48228"/>
        <dbReference type="Rhea" id="RHEA-COMP:14681"/>
        <dbReference type="Rhea" id="RHEA-COMP:14684"/>
        <dbReference type="ChEBI" id="CHEBI:15378"/>
        <dbReference type="ChEBI" id="CHEBI:136912"/>
        <dbReference type="ChEBI" id="CHEBI:140656"/>
        <dbReference type="ChEBI" id="CHEBI:140657"/>
        <dbReference type="ChEBI" id="CHEBI:140660"/>
        <dbReference type="EC" id="2.3.1.269"/>
    </reaction>
</comment>
<evidence type="ECO:0000256" key="4">
    <source>
        <dbReference type="ARBA" id="ARBA00022692"/>
    </source>
</evidence>
<comment type="pathway">
    <text evidence="8">Protein modification; lipoprotein biosynthesis (N-acyl transfer).</text>
</comment>
<feature type="transmembrane region" description="Helical" evidence="8">
    <location>
        <begin position="121"/>
        <end position="141"/>
    </location>
</feature>
<name>A0A654ZMS3_MYCTX</name>
<evidence type="ECO:0000313" key="10">
    <source>
        <dbReference type="EMBL" id="CKR00952.1"/>
    </source>
</evidence>
<comment type="subcellular location">
    <subcellularLocation>
        <location evidence="1 8">Cell membrane</location>
        <topology evidence="1 8">Multi-pass membrane protein</topology>
    </subcellularLocation>
</comment>
<dbReference type="Gene3D" id="3.60.110.10">
    <property type="entry name" value="Carbon-nitrogen hydrolase"/>
    <property type="match status" value="1"/>
</dbReference>
<keyword evidence="6 8" id="KW-0472">Membrane</keyword>
<organism evidence="10 11">
    <name type="scientific">Mycobacterium tuberculosis</name>
    <dbReference type="NCBI Taxonomy" id="1773"/>
    <lineage>
        <taxon>Bacteria</taxon>
        <taxon>Bacillati</taxon>
        <taxon>Actinomycetota</taxon>
        <taxon>Actinomycetes</taxon>
        <taxon>Mycobacteriales</taxon>
        <taxon>Mycobacteriaceae</taxon>
        <taxon>Mycobacterium</taxon>
        <taxon>Mycobacterium tuberculosis complex</taxon>
    </lineage>
</organism>
<dbReference type="InterPro" id="IPR004563">
    <property type="entry name" value="Apolipo_AcylTrfase"/>
</dbReference>
<feature type="transmembrane region" description="Helical" evidence="8">
    <location>
        <begin position="71"/>
        <end position="89"/>
    </location>
</feature>
<evidence type="ECO:0000256" key="8">
    <source>
        <dbReference type="HAMAP-Rule" id="MF_01148"/>
    </source>
</evidence>
<keyword evidence="5 8" id="KW-1133">Transmembrane helix</keyword>
<dbReference type="PANTHER" id="PTHR38686">
    <property type="entry name" value="APOLIPOPROTEIN N-ACYLTRANSFERASE"/>
    <property type="match status" value="1"/>
</dbReference>
<evidence type="ECO:0000256" key="2">
    <source>
        <dbReference type="ARBA" id="ARBA00022475"/>
    </source>
</evidence>
<dbReference type="InterPro" id="IPR036526">
    <property type="entry name" value="C-N_Hydrolase_sf"/>
</dbReference>
<feature type="transmembrane region" description="Helical" evidence="8">
    <location>
        <begin position="48"/>
        <end position="65"/>
    </location>
</feature>
<dbReference type="PROSITE" id="PS50263">
    <property type="entry name" value="CN_HYDROLASE"/>
    <property type="match status" value="1"/>
</dbReference>
<feature type="domain" description="CN hydrolase" evidence="9">
    <location>
        <begin position="258"/>
        <end position="496"/>
    </location>
</feature>
<dbReference type="SUPFAM" id="SSF56317">
    <property type="entry name" value="Carbon-nitrogen hydrolase"/>
    <property type="match status" value="1"/>
</dbReference>
<evidence type="ECO:0000256" key="3">
    <source>
        <dbReference type="ARBA" id="ARBA00022679"/>
    </source>
</evidence>
<dbReference type="AlphaFoldDB" id="A0A654ZMS3"/>
<protein>
    <recommendedName>
        <fullName evidence="8">Apolipoprotein N-acyltransferase</fullName>
        <shortName evidence="8">ALP N-acyltransferase</shortName>
        <ecNumber evidence="8">2.3.1.269</ecNumber>
    </recommendedName>
</protein>